<name>A0A9Q0HEY6_9MAGN</name>
<dbReference type="EMBL" id="JAMYWD010000008">
    <property type="protein sequence ID" value="KAJ4964016.1"/>
    <property type="molecule type" value="Genomic_DNA"/>
</dbReference>
<protein>
    <submittedName>
        <fullName evidence="1">Uncharacterized protein</fullName>
    </submittedName>
</protein>
<gene>
    <name evidence="1" type="ORF">NE237_023955</name>
</gene>
<dbReference type="Proteomes" id="UP001141806">
    <property type="component" value="Unassembled WGS sequence"/>
</dbReference>
<organism evidence="1 2">
    <name type="scientific">Protea cynaroides</name>
    <dbReference type="NCBI Taxonomy" id="273540"/>
    <lineage>
        <taxon>Eukaryota</taxon>
        <taxon>Viridiplantae</taxon>
        <taxon>Streptophyta</taxon>
        <taxon>Embryophyta</taxon>
        <taxon>Tracheophyta</taxon>
        <taxon>Spermatophyta</taxon>
        <taxon>Magnoliopsida</taxon>
        <taxon>Proteales</taxon>
        <taxon>Proteaceae</taxon>
        <taxon>Protea</taxon>
    </lineage>
</organism>
<evidence type="ECO:0000313" key="1">
    <source>
        <dbReference type="EMBL" id="KAJ4964016.1"/>
    </source>
</evidence>
<dbReference type="OrthoDB" id="891726at2759"/>
<dbReference type="Pfam" id="PF04450">
    <property type="entry name" value="BSP"/>
    <property type="match status" value="1"/>
</dbReference>
<reference evidence="1" key="1">
    <citation type="journal article" date="2023" name="Plant J.">
        <title>The genome of the king protea, Protea cynaroides.</title>
        <authorList>
            <person name="Chang J."/>
            <person name="Duong T.A."/>
            <person name="Schoeman C."/>
            <person name="Ma X."/>
            <person name="Roodt D."/>
            <person name="Barker N."/>
            <person name="Li Z."/>
            <person name="Van de Peer Y."/>
            <person name="Mizrachi E."/>
        </authorList>
    </citation>
    <scope>NUCLEOTIDE SEQUENCE</scope>
    <source>
        <tissue evidence="1">Young leaves</tissue>
    </source>
</reference>
<sequence>MPSIAVQYNVINNAVGMPGGIRFANEIGLENSQQILMSASEFTWQTFQQNSTAERRSFQSLTMVVEPSDVFSYKHDNQIYVSSNIIERYSSDLRMELTGVLYHEVARVWQWDDNGQAPNGLITGIADFVRLKSGYVPPHWVQPGQGNWWDDGYDTTARFLDYYNDLRNGFVADLTEG</sequence>
<evidence type="ECO:0000313" key="2">
    <source>
        <dbReference type="Proteomes" id="UP001141806"/>
    </source>
</evidence>
<dbReference type="PANTHER" id="PTHR33321">
    <property type="match status" value="1"/>
</dbReference>
<accession>A0A9Q0HEY6</accession>
<keyword evidence="2" id="KW-1185">Reference proteome</keyword>
<dbReference type="PANTHER" id="PTHR33321:SF12">
    <property type="entry name" value="PLANT BASIC SECRETORY PROTEIN (BSP) FAMILY PROTEIN"/>
    <property type="match status" value="1"/>
</dbReference>
<comment type="caution">
    <text evidence="1">The sequence shown here is derived from an EMBL/GenBank/DDBJ whole genome shotgun (WGS) entry which is preliminary data.</text>
</comment>
<proteinExistence type="predicted"/>
<dbReference type="InterPro" id="IPR007541">
    <property type="entry name" value="Uncharacterised_BSP"/>
</dbReference>
<dbReference type="AlphaFoldDB" id="A0A9Q0HEY6"/>